<evidence type="ECO:0000313" key="2">
    <source>
        <dbReference type="EMBL" id="MVM30483.1"/>
    </source>
</evidence>
<dbReference type="AlphaFoldDB" id="A0A7K1S9G6"/>
<accession>A0A7K1S9G6</accession>
<dbReference type="Proteomes" id="UP000436006">
    <property type="component" value="Unassembled WGS sequence"/>
</dbReference>
<dbReference type="RefSeq" id="WP_157584712.1">
    <property type="nucleotide sequence ID" value="NZ_WPIN01000003.1"/>
</dbReference>
<evidence type="ECO:0000256" key="1">
    <source>
        <dbReference type="SAM" id="MobiDB-lite"/>
    </source>
</evidence>
<evidence type="ECO:0000313" key="3">
    <source>
        <dbReference type="Proteomes" id="UP000436006"/>
    </source>
</evidence>
<sequence>MQMTFIGSQHTLAKAIDDLADWGIIEVLMQTKGHGTKVKLAIAFMQKHCNSDAITEEVAIAEMQLQCNTTAIQVQTIKSYKTIKTTKPPPSPKGEAIAELLSSFQYQSEDFKLAWQEWEQFRQEQKKKLTPTSVAKQLKLLANHAEVDAIAVLEQSIRNGWQGLFALKATTQIRSPANGSSSLTPQTVPSTSRPFREFV</sequence>
<name>A0A7K1S9G6_9BACT</name>
<dbReference type="EMBL" id="WPIN01000003">
    <property type="protein sequence ID" value="MVM30483.1"/>
    <property type="molecule type" value="Genomic_DNA"/>
</dbReference>
<comment type="caution">
    <text evidence="2">The sequence shown here is derived from an EMBL/GenBank/DDBJ whole genome shotgun (WGS) entry which is preliminary data.</text>
</comment>
<gene>
    <name evidence="2" type="ORF">GO755_10600</name>
</gene>
<feature type="region of interest" description="Disordered" evidence="1">
    <location>
        <begin position="175"/>
        <end position="199"/>
    </location>
</feature>
<proteinExistence type="predicted"/>
<organism evidence="2 3">
    <name type="scientific">Spirosoma arboris</name>
    <dbReference type="NCBI Taxonomy" id="2682092"/>
    <lineage>
        <taxon>Bacteria</taxon>
        <taxon>Pseudomonadati</taxon>
        <taxon>Bacteroidota</taxon>
        <taxon>Cytophagia</taxon>
        <taxon>Cytophagales</taxon>
        <taxon>Cytophagaceae</taxon>
        <taxon>Spirosoma</taxon>
    </lineage>
</organism>
<reference evidence="2 3" key="1">
    <citation type="submission" date="2019-12" db="EMBL/GenBank/DDBJ databases">
        <title>Spirosoma sp. HMF4905 genome sequencing and assembly.</title>
        <authorList>
            <person name="Kang H."/>
            <person name="Cha I."/>
            <person name="Kim H."/>
            <person name="Joh K."/>
        </authorList>
    </citation>
    <scope>NUCLEOTIDE SEQUENCE [LARGE SCALE GENOMIC DNA]</scope>
    <source>
        <strain evidence="2 3">HMF4905</strain>
    </source>
</reference>
<feature type="compositionally biased region" description="Polar residues" evidence="1">
    <location>
        <begin position="175"/>
        <end position="193"/>
    </location>
</feature>
<keyword evidence="3" id="KW-1185">Reference proteome</keyword>
<protein>
    <submittedName>
        <fullName evidence="2">Uncharacterized protein</fullName>
    </submittedName>
</protein>